<feature type="compositionally biased region" description="Polar residues" evidence="1">
    <location>
        <begin position="24"/>
        <end position="38"/>
    </location>
</feature>
<organism evidence="2 3">
    <name type="scientific">Basidiobolus ranarum</name>
    <dbReference type="NCBI Taxonomy" id="34480"/>
    <lineage>
        <taxon>Eukaryota</taxon>
        <taxon>Fungi</taxon>
        <taxon>Fungi incertae sedis</taxon>
        <taxon>Zoopagomycota</taxon>
        <taxon>Entomophthoromycotina</taxon>
        <taxon>Basidiobolomycetes</taxon>
        <taxon>Basidiobolales</taxon>
        <taxon>Basidiobolaceae</taxon>
        <taxon>Basidiobolus</taxon>
    </lineage>
</organism>
<evidence type="ECO:0000256" key="1">
    <source>
        <dbReference type="SAM" id="MobiDB-lite"/>
    </source>
</evidence>
<evidence type="ECO:0000313" key="2">
    <source>
        <dbReference type="EMBL" id="KAK9681383.1"/>
    </source>
</evidence>
<gene>
    <name evidence="2" type="ORF">K7432_015646</name>
</gene>
<evidence type="ECO:0000313" key="3">
    <source>
        <dbReference type="Proteomes" id="UP001479436"/>
    </source>
</evidence>
<comment type="caution">
    <text evidence="2">The sequence shown here is derived from an EMBL/GenBank/DDBJ whole genome shotgun (WGS) entry which is preliminary data.</text>
</comment>
<sequence length="60" mass="6735">MKIKKSPPKKLAPMPPEMKELIDTLSTSNDSDLANTRQPVERDEASTVVEEARTAKREPQ</sequence>
<feature type="non-terminal residue" evidence="2">
    <location>
        <position position="60"/>
    </location>
</feature>
<reference evidence="2 3" key="1">
    <citation type="submission" date="2023-04" db="EMBL/GenBank/DDBJ databases">
        <title>Genome of Basidiobolus ranarum AG-B5.</title>
        <authorList>
            <person name="Stajich J.E."/>
            <person name="Carter-House D."/>
            <person name="Gryganskyi A."/>
        </authorList>
    </citation>
    <scope>NUCLEOTIDE SEQUENCE [LARGE SCALE GENOMIC DNA]</scope>
    <source>
        <strain evidence="2 3">AG-B5</strain>
    </source>
</reference>
<feature type="compositionally biased region" description="Basic and acidic residues" evidence="1">
    <location>
        <begin position="39"/>
        <end position="60"/>
    </location>
</feature>
<accession>A0ABR2VMR7</accession>
<dbReference type="EMBL" id="JASJQH010009076">
    <property type="protein sequence ID" value="KAK9681383.1"/>
    <property type="molecule type" value="Genomic_DNA"/>
</dbReference>
<protein>
    <submittedName>
        <fullName evidence="2">Uncharacterized protein</fullName>
    </submittedName>
</protein>
<keyword evidence="3" id="KW-1185">Reference proteome</keyword>
<proteinExistence type="predicted"/>
<name>A0ABR2VMR7_9FUNG</name>
<feature type="region of interest" description="Disordered" evidence="1">
    <location>
        <begin position="24"/>
        <end position="60"/>
    </location>
</feature>
<dbReference type="Proteomes" id="UP001479436">
    <property type="component" value="Unassembled WGS sequence"/>
</dbReference>